<dbReference type="Pfam" id="PF14390">
    <property type="entry name" value="DUF4420"/>
    <property type="match status" value="1"/>
</dbReference>
<dbReference type="InterPro" id="IPR025534">
    <property type="entry name" value="DUF4420"/>
</dbReference>
<evidence type="ECO:0008006" key="3">
    <source>
        <dbReference type="Google" id="ProtNLM"/>
    </source>
</evidence>
<name>A0A916NHK7_9MICO</name>
<dbReference type="AlphaFoldDB" id="A0A916NHK7"/>
<accession>A0A916NHK7</accession>
<organism evidence="1 2">
    <name type="scientific">Leucobacter soli</name>
    <dbReference type="NCBI Taxonomy" id="2812850"/>
    <lineage>
        <taxon>Bacteria</taxon>
        <taxon>Bacillati</taxon>
        <taxon>Actinomycetota</taxon>
        <taxon>Actinomycetes</taxon>
        <taxon>Micrococcales</taxon>
        <taxon>Microbacteriaceae</taxon>
        <taxon>Leucobacter</taxon>
    </lineage>
</organism>
<protein>
    <recommendedName>
        <fullName evidence="3">PD-(D/E)XK motif protein</fullName>
    </recommendedName>
</protein>
<evidence type="ECO:0000313" key="2">
    <source>
        <dbReference type="Proteomes" id="UP000693892"/>
    </source>
</evidence>
<keyword evidence="2" id="KW-1185">Reference proteome</keyword>
<comment type="caution">
    <text evidence="1">The sequence shown here is derived from an EMBL/GenBank/DDBJ whole genome shotgun (WGS) entry which is preliminary data.</text>
</comment>
<evidence type="ECO:0000313" key="1">
    <source>
        <dbReference type="EMBL" id="CAG7614913.1"/>
    </source>
</evidence>
<sequence>MSVEQDRVFTPETLDRYMRASAETRHVLSESPRCEMIIDPRASRLVLRTPDAGSYPDVGAYGRLAFEVIEEPGEAGVWAELAVDANGMAYEAYSLIMSVVDQLEAGRPLSYALDESLATFKELLTKRRKLSDEQEVGLFGELGLFAHLVAELGEEAATRAWLGPENEEHDFVLPGYDAEVKTTRTEARVHVIGGLGQLAPSPGRAMFLVSVQVTAAGTAAEGETLPKRVNRVRSMLVRSVRVFDERLRSLGWDPRTAEDLYTRAYLARTEPRAYLVDEDFPAITHEGIAAIVRRPELVVGAVYRIDVTGIEPSEPPTEIAGFCERSSNDS</sequence>
<dbReference type="RefSeq" id="WP_218115676.1">
    <property type="nucleotide sequence ID" value="NZ_CAJVAP010000020.1"/>
</dbReference>
<gene>
    <name evidence="1" type="ORF">LEUCIP111803_01831</name>
</gene>
<proteinExistence type="predicted"/>
<reference evidence="1" key="1">
    <citation type="submission" date="2021-06" db="EMBL/GenBank/DDBJ databases">
        <authorList>
            <person name="Criscuolo A."/>
        </authorList>
    </citation>
    <scope>NUCLEOTIDE SEQUENCE</scope>
    <source>
        <strain evidence="1">CIP111803</strain>
    </source>
</reference>
<dbReference type="EMBL" id="CAJVAP010000020">
    <property type="protein sequence ID" value="CAG7614913.1"/>
    <property type="molecule type" value="Genomic_DNA"/>
</dbReference>
<dbReference type="Proteomes" id="UP000693892">
    <property type="component" value="Unassembled WGS sequence"/>
</dbReference>